<evidence type="ECO:0000256" key="2">
    <source>
        <dbReference type="ARBA" id="ARBA00003213"/>
    </source>
</evidence>
<reference evidence="14 15" key="1">
    <citation type="submission" date="2016-11" db="EMBL/GenBank/DDBJ databases">
        <authorList>
            <person name="Jaros S."/>
            <person name="Januszkiewicz K."/>
            <person name="Wedrychowicz H."/>
        </authorList>
    </citation>
    <scope>NUCLEOTIDE SEQUENCE [LARGE SCALE GENOMIC DNA]</scope>
    <source>
        <strain evidence="14 15">CGMCC 1.10681</strain>
    </source>
</reference>
<keyword evidence="7 10" id="KW-0067">ATP-binding</keyword>
<dbReference type="FunFam" id="1.10.20.140:FF:000001">
    <property type="entry name" value="tRNA dimethylallyltransferase"/>
    <property type="match status" value="1"/>
</dbReference>
<evidence type="ECO:0000256" key="6">
    <source>
        <dbReference type="ARBA" id="ARBA00022741"/>
    </source>
</evidence>
<organism evidence="14 15">
    <name type="scientific">Gracilibacillus kekensis</name>
    <dbReference type="NCBI Taxonomy" id="1027249"/>
    <lineage>
        <taxon>Bacteria</taxon>
        <taxon>Bacillati</taxon>
        <taxon>Bacillota</taxon>
        <taxon>Bacilli</taxon>
        <taxon>Bacillales</taxon>
        <taxon>Bacillaceae</taxon>
        <taxon>Gracilibacillus</taxon>
    </lineage>
</organism>
<protein>
    <recommendedName>
        <fullName evidence="10">tRNA dimethylallyltransferase</fullName>
        <ecNumber evidence="10">2.5.1.75</ecNumber>
    </recommendedName>
    <alternativeName>
        <fullName evidence="10">Dimethylallyl diphosphate:tRNA dimethylallyltransferase</fullName>
        <shortName evidence="10">DMAPP:tRNA dimethylallyltransferase</shortName>
        <shortName evidence="10">DMATase</shortName>
    </alternativeName>
    <alternativeName>
        <fullName evidence="10">Isopentenyl-diphosphate:tRNA isopentenyltransferase</fullName>
        <shortName evidence="10">IPP transferase</shortName>
        <shortName evidence="10">IPPT</shortName>
        <shortName evidence="10">IPTase</shortName>
    </alternativeName>
</protein>
<evidence type="ECO:0000256" key="12">
    <source>
        <dbReference type="RuleBase" id="RU003784"/>
    </source>
</evidence>
<evidence type="ECO:0000256" key="3">
    <source>
        <dbReference type="ARBA" id="ARBA00005842"/>
    </source>
</evidence>
<dbReference type="InterPro" id="IPR039657">
    <property type="entry name" value="Dimethylallyltransferase"/>
</dbReference>
<keyword evidence="4 10" id="KW-0808">Transferase</keyword>
<comment type="similarity">
    <text evidence="3 10 13">Belongs to the IPP transferase family.</text>
</comment>
<dbReference type="RefSeq" id="WP_073201951.1">
    <property type="nucleotide sequence ID" value="NZ_FRCZ01000004.1"/>
</dbReference>
<dbReference type="STRING" id="1027249.SAMN05216179_2255"/>
<feature type="binding site" evidence="10">
    <location>
        <begin position="12"/>
        <end position="17"/>
    </location>
    <ligand>
        <name>substrate</name>
    </ligand>
</feature>
<evidence type="ECO:0000256" key="8">
    <source>
        <dbReference type="ARBA" id="ARBA00022842"/>
    </source>
</evidence>
<gene>
    <name evidence="10" type="primary">miaA</name>
    <name evidence="14" type="ORF">SAMN05216179_2255</name>
</gene>
<evidence type="ECO:0000256" key="1">
    <source>
        <dbReference type="ARBA" id="ARBA00001946"/>
    </source>
</evidence>
<dbReference type="AlphaFoldDB" id="A0A1M7PJ24"/>
<comment type="function">
    <text evidence="2 10 12">Catalyzes the transfer of a dimethylallyl group onto the adenine at position 37 in tRNAs that read codons beginning with uridine, leading to the formation of N6-(dimethylallyl)adenosine (i(6)A).</text>
</comment>
<name>A0A1M7PJ24_9BACI</name>
<accession>A0A1M7PJ24</accession>
<keyword evidence="15" id="KW-1185">Reference proteome</keyword>
<dbReference type="GO" id="GO:0006400">
    <property type="term" value="P:tRNA modification"/>
    <property type="evidence" value="ECO:0007669"/>
    <property type="project" value="TreeGrafter"/>
</dbReference>
<comment type="subunit">
    <text evidence="10">Monomer.</text>
</comment>
<dbReference type="SUPFAM" id="SSF52540">
    <property type="entry name" value="P-loop containing nucleoside triphosphate hydrolases"/>
    <property type="match status" value="2"/>
</dbReference>
<keyword evidence="8 10" id="KW-0460">Magnesium</keyword>
<keyword evidence="5 10" id="KW-0819">tRNA processing</keyword>
<sequence length="311" mass="35978">MKEKLVVIVGPTAVGKTALSIKVAQAFDGEVISGDSMQVYQGLDIGTAKVTDEEKTGIPHYMIDILDPAQSFSVADFQKRVNQNIKTIAAKDKNPIIAGGTGLYIQSVLYNYQFSDSKRSNQYQQNIEEEIEQNGIEQVYHRLKSVDPQQAGKIHPNNHRRVIRALEVYDRTGITMTDYQKTQQMESNYDFRIIGLEMDRKLLYDRINERVDKMIENGLIDEVNHFYQRGLENAQAMRGIGYKEIIPYLKGEQSLEVVVDLLKRNSRRFAKRQYTWFKNKMPVEWYPITVETKDQVFQTILSDLEGFYKER</sequence>
<dbReference type="InterPro" id="IPR027417">
    <property type="entry name" value="P-loop_NTPase"/>
</dbReference>
<evidence type="ECO:0000256" key="9">
    <source>
        <dbReference type="ARBA" id="ARBA00049563"/>
    </source>
</evidence>
<dbReference type="PANTHER" id="PTHR11088">
    <property type="entry name" value="TRNA DIMETHYLALLYLTRANSFERASE"/>
    <property type="match status" value="1"/>
</dbReference>
<dbReference type="EMBL" id="FRCZ01000004">
    <property type="protein sequence ID" value="SHN17181.1"/>
    <property type="molecule type" value="Genomic_DNA"/>
</dbReference>
<dbReference type="GO" id="GO:0052381">
    <property type="term" value="F:tRNA dimethylallyltransferase activity"/>
    <property type="evidence" value="ECO:0007669"/>
    <property type="project" value="UniProtKB-UniRule"/>
</dbReference>
<dbReference type="Pfam" id="PF01715">
    <property type="entry name" value="IPPT"/>
    <property type="match status" value="1"/>
</dbReference>
<evidence type="ECO:0000256" key="10">
    <source>
        <dbReference type="HAMAP-Rule" id="MF_00185"/>
    </source>
</evidence>
<feature type="region of interest" description="Interaction with substrate tRNA" evidence="10">
    <location>
        <begin position="35"/>
        <end position="38"/>
    </location>
</feature>
<feature type="site" description="Interaction with substrate tRNA" evidence="10">
    <location>
        <position position="101"/>
    </location>
</feature>
<feature type="binding site" evidence="10">
    <location>
        <begin position="10"/>
        <end position="17"/>
    </location>
    <ligand>
        <name>ATP</name>
        <dbReference type="ChEBI" id="CHEBI:30616"/>
    </ligand>
</feature>
<dbReference type="Gene3D" id="3.40.50.300">
    <property type="entry name" value="P-loop containing nucleotide triphosphate hydrolases"/>
    <property type="match status" value="1"/>
</dbReference>
<dbReference type="PANTHER" id="PTHR11088:SF60">
    <property type="entry name" value="TRNA DIMETHYLALLYLTRANSFERASE"/>
    <property type="match status" value="1"/>
</dbReference>
<proteinExistence type="inferred from homology"/>
<keyword evidence="6 10" id="KW-0547">Nucleotide-binding</keyword>
<dbReference type="InterPro" id="IPR018022">
    <property type="entry name" value="IPT"/>
</dbReference>
<comment type="caution">
    <text evidence="10">Lacks conserved residue(s) required for the propagation of feature annotation.</text>
</comment>
<dbReference type="NCBIfam" id="TIGR00174">
    <property type="entry name" value="miaA"/>
    <property type="match status" value="1"/>
</dbReference>
<evidence type="ECO:0000256" key="7">
    <source>
        <dbReference type="ARBA" id="ARBA00022840"/>
    </source>
</evidence>
<evidence type="ECO:0000256" key="4">
    <source>
        <dbReference type="ARBA" id="ARBA00022679"/>
    </source>
</evidence>
<dbReference type="Gene3D" id="1.10.20.140">
    <property type="match status" value="1"/>
</dbReference>
<comment type="catalytic activity">
    <reaction evidence="9 10 11">
        <text>adenosine(37) in tRNA + dimethylallyl diphosphate = N(6)-dimethylallyladenosine(37) in tRNA + diphosphate</text>
        <dbReference type="Rhea" id="RHEA:26482"/>
        <dbReference type="Rhea" id="RHEA-COMP:10162"/>
        <dbReference type="Rhea" id="RHEA-COMP:10375"/>
        <dbReference type="ChEBI" id="CHEBI:33019"/>
        <dbReference type="ChEBI" id="CHEBI:57623"/>
        <dbReference type="ChEBI" id="CHEBI:74411"/>
        <dbReference type="ChEBI" id="CHEBI:74415"/>
        <dbReference type="EC" id="2.5.1.75"/>
    </reaction>
</comment>
<evidence type="ECO:0000256" key="11">
    <source>
        <dbReference type="RuleBase" id="RU003783"/>
    </source>
</evidence>
<feature type="site" description="Interaction with substrate tRNA" evidence="10">
    <location>
        <position position="119"/>
    </location>
</feature>
<evidence type="ECO:0000256" key="13">
    <source>
        <dbReference type="RuleBase" id="RU003785"/>
    </source>
</evidence>
<evidence type="ECO:0000313" key="14">
    <source>
        <dbReference type="EMBL" id="SHN17181.1"/>
    </source>
</evidence>
<dbReference type="Proteomes" id="UP000184184">
    <property type="component" value="Unassembled WGS sequence"/>
</dbReference>
<evidence type="ECO:0000256" key="5">
    <source>
        <dbReference type="ARBA" id="ARBA00022694"/>
    </source>
</evidence>
<dbReference type="EC" id="2.5.1.75" evidence="10"/>
<dbReference type="OrthoDB" id="9776390at2"/>
<dbReference type="HAMAP" id="MF_00185">
    <property type="entry name" value="IPP_trans"/>
    <property type="match status" value="1"/>
</dbReference>
<comment type="cofactor">
    <cofactor evidence="1 10">
        <name>Mg(2+)</name>
        <dbReference type="ChEBI" id="CHEBI:18420"/>
    </cofactor>
</comment>
<dbReference type="GO" id="GO:0005524">
    <property type="term" value="F:ATP binding"/>
    <property type="evidence" value="ECO:0007669"/>
    <property type="project" value="UniProtKB-UniRule"/>
</dbReference>
<evidence type="ECO:0000313" key="15">
    <source>
        <dbReference type="Proteomes" id="UP000184184"/>
    </source>
</evidence>